<comment type="caution">
    <text evidence="9">The sequence shown here is derived from an EMBL/GenBank/DDBJ whole genome shotgun (WGS) entry which is preliminary data.</text>
</comment>
<dbReference type="GO" id="GO:0005576">
    <property type="term" value="C:extracellular region"/>
    <property type="evidence" value="ECO:0007669"/>
    <property type="project" value="UniProtKB-SubCell"/>
</dbReference>
<name>A0A511JBF4_9CELL</name>
<evidence type="ECO:0000256" key="1">
    <source>
        <dbReference type="ARBA" id="ARBA00004613"/>
    </source>
</evidence>
<dbReference type="Proteomes" id="UP000321720">
    <property type="component" value="Unassembled WGS sequence"/>
</dbReference>
<keyword evidence="10" id="KW-1185">Reference proteome</keyword>
<dbReference type="EMBL" id="BJWG01000008">
    <property type="protein sequence ID" value="GEL95321.1"/>
    <property type="molecule type" value="Genomic_DNA"/>
</dbReference>
<evidence type="ECO:0000259" key="8">
    <source>
        <dbReference type="Pfam" id="PF19407"/>
    </source>
</evidence>
<evidence type="ECO:0000313" key="9">
    <source>
        <dbReference type="EMBL" id="GEL95321.1"/>
    </source>
</evidence>
<feature type="domain" description="DUF5979" evidence="8">
    <location>
        <begin position="1366"/>
        <end position="1466"/>
    </location>
</feature>
<organism evidence="9 10">
    <name type="scientific">Cellulomonas composti</name>
    <dbReference type="NCBI Taxonomy" id="266130"/>
    <lineage>
        <taxon>Bacteria</taxon>
        <taxon>Bacillati</taxon>
        <taxon>Actinomycetota</taxon>
        <taxon>Actinomycetes</taxon>
        <taxon>Micrococcales</taxon>
        <taxon>Cellulomonadaceae</taxon>
        <taxon>Cellulomonas</taxon>
    </lineage>
</organism>
<evidence type="ECO:0000256" key="3">
    <source>
        <dbReference type="ARBA" id="ARBA00022729"/>
    </source>
</evidence>
<reference evidence="9 10" key="1">
    <citation type="submission" date="2019-07" db="EMBL/GenBank/DDBJ databases">
        <title>Whole genome shotgun sequence of Cellulomonas composti NBRC 100758.</title>
        <authorList>
            <person name="Hosoyama A."/>
            <person name="Uohara A."/>
            <person name="Ohji S."/>
            <person name="Ichikawa N."/>
        </authorList>
    </citation>
    <scope>NUCLEOTIDE SEQUENCE [LARGE SCALE GENOMIC DNA]</scope>
    <source>
        <strain evidence="9 10">NBRC 100758</strain>
    </source>
</reference>
<feature type="domain" description="DUF5979" evidence="8">
    <location>
        <begin position="1027"/>
        <end position="1124"/>
    </location>
</feature>
<feature type="domain" description="DUF5979" evidence="8">
    <location>
        <begin position="1144"/>
        <end position="1245"/>
    </location>
</feature>
<dbReference type="OrthoDB" id="3169091at2"/>
<keyword evidence="5" id="KW-0472">Membrane</keyword>
<feature type="signal peptide" evidence="6">
    <location>
        <begin position="1"/>
        <end position="30"/>
    </location>
</feature>
<dbReference type="GO" id="GO:0005975">
    <property type="term" value="P:carbohydrate metabolic process"/>
    <property type="evidence" value="ECO:0007669"/>
    <property type="project" value="UniProtKB-ARBA"/>
</dbReference>
<feature type="transmembrane region" description="Helical" evidence="5">
    <location>
        <begin position="1841"/>
        <end position="1862"/>
    </location>
</feature>
<dbReference type="Pfam" id="PF17210">
    <property type="entry name" value="SdrD_B"/>
    <property type="match status" value="1"/>
</dbReference>
<dbReference type="RefSeq" id="WP_146842970.1">
    <property type="nucleotide sequence ID" value="NZ_BJWG01000008.1"/>
</dbReference>
<feature type="domain" description="SD-repeat containing protein B" evidence="7">
    <location>
        <begin position="669"/>
        <end position="801"/>
    </location>
</feature>
<dbReference type="SUPFAM" id="SSF117074">
    <property type="entry name" value="Hypothetical protein PA1324"/>
    <property type="match status" value="1"/>
</dbReference>
<feature type="compositionally biased region" description="Pro residues" evidence="4">
    <location>
        <begin position="1813"/>
        <end position="1827"/>
    </location>
</feature>
<evidence type="ECO:0000313" key="10">
    <source>
        <dbReference type="Proteomes" id="UP000321720"/>
    </source>
</evidence>
<keyword evidence="2" id="KW-0964">Secreted</keyword>
<accession>A0A511JBF4</accession>
<feature type="domain" description="DUF5979" evidence="8">
    <location>
        <begin position="1254"/>
        <end position="1345"/>
    </location>
</feature>
<dbReference type="InterPro" id="IPR046022">
    <property type="entry name" value="DUF5979"/>
</dbReference>
<evidence type="ECO:0000256" key="5">
    <source>
        <dbReference type="SAM" id="Phobius"/>
    </source>
</evidence>
<dbReference type="InterPro" id="IPR013783">
    <property type="entry name" value="Ig-like_fold"/>
</dbReference>
<gene>
    <name evidence="9" type="ORF">CCO02nite_19790</name>
</gene>
<feature type="region of interest" description="Disordered" evidence="4">
    <location>
        <begin position="1766"/>
        <end position="1837"/>
    </location>
</feature>
<dbReference type="Pfam" id="PF19407">
    <property type="entry name" value="DUF5979"/>
    <property type="match status" value="6"/>
</dbReference>
<evidence type="ECO:0000256" key="6">
    <source>
        <dbReference type="SAM" id="SignalP"/>
    </source>
</evidence>
<comment type="subcellular location">
    <subcellularLocation>
        <location evidence="1">Secreted</location>
    </subcellularLocation>
</comment>
<feature type="compositionally biased region" description="Basic and acidic residues" evidence="4">
    <location>
        <begin position="1777"/>
        <end position="1802"/>
    </location>
</feature>
<feature type="domain" description="DUF5979" evidence="8">
    <location>
        <begin position="807"/>
        <end position="908"/>
    </location>
</feature>
<evidence type="ECO:0000256" key="2">
    <source>
        <dbReference type="ARBA" id="ARBA00022525"/>
    </source>
</evidence>
<dbReference type="InterPro" id="IPR033764">
    <property type="entry name" value="Sdr_B"/>
</dbReference>
<dbReference type="Gene3D" id="2.60.40.10">
    <property type="entry name" value="Immunoglobulins"/>
    <property type="match status" value="2"/>
</dbReference>
<sequence>MSTRHRPAPRLVAGLTALAIAATGSVVALAASSASAASSTVSGRVYRDFNGNGAYDTTTGLGRSIDAGLTGLDVVVTDRAGASVTTTTGASGLWSANVSTLAGSRLRVQFETPDGMAATAAGADNGTSVQFVDDGATGVDYAVNVPADHVQTNPPVVVTIQTAGSRSNAATTGTAAVAATPWDVARNDSGANNTTRFSARTTIATYGQVGSVWSSVYSSRSDELWVSATYKRESDLGPAGIGGIYHFADVTSDSGAVHASPAMTWLDVRTLVDQDGQPIDVGTVPTRTLGAPSVTNPDTDAFAQAARVGIGGMALDPTGTVLLFVNLRDRNLYAIDLTQPVITEATRIDLGLAATRQPWALTIRDGSLYVGTVDTGTTAGQSAAAAGLRAYVLRAPVLDALAGTATWTSIVRSAGVDGVDLGYTRGNPISAWSGTDYSGTYPQIIRWNTWTNTWKWGTTGTVSFAAGSSWGPVHVYPQAVLTDLTFDEDGFLVLSFADRTAIQGGNRNVAADTSVTGTWESISSGDTLIAGPNAARTVYTLENNGSVTGVNHLGAAVTRTGSGSANEGPGGREFFADQQNLNTGTTHREITLGSAVSFPGSTQAIVSSSFDPLSGIRLAGLTWFSATNGSATRGYEHTLDLWDTGDSSSFQKGGGLGAIEALAETAPVEIGNRVWFDADQDGLQDADEPGVAGVTVELRDGATLVATTTTNAAGEYYFRSDDATHPFDPFGTYDVVVVPPTSGNWLTGDPTFGTVPWSWLRFTDQDAGDDDLDSDVDPTTGAVTYTVGGPGVNDHSIDAGLVADVAFTVEKRIDASGGASASGATYAMAVAARDFRGVALTLPAGDAAFAVTVGAGNGHTVTVPVGTRATVTETSTAGQRSAPVVSPAGEFLVTGSTATPQLVTVTNTLRAPGRFSVAKTVTGGGAALVGASQSFTIEYSSDAGGSWQSLTVDRGSSATSPDLPYGTTVLIREATRPSVTGVVWGTPVWTIGAAEPVTQAQVSITIGDATTVAIALENPTTRTTAGLSLTKSVTGGAAASVPNGFHFLVDATWTNPVTALPGSAVLDLTKSAPTDSLAGLPYGTVVTLAERARTGAPADVQWGTPVWSGTGVTTNGDGSASVTIGTSTVTVGLENPTTQLVGGFSVTKRVTDAASASAPATGYTFRYSYGATTGSGSVDVDDTTSVSGIPAGTTVTLWEDAPPAGGPDLAWETPVWSGTGVTDNGDGTATLVVTAGSTAALTLTNPTTQLVDGFSITKSVTGGASASVPPTFEFEVDYDLDGVPQTPITLTKADPSASFSGLPRGTVVTLREVAPTGAPADVAWQTPVWSGAGVTTDDDGSATFTIGSSPVAVSLENPTERLYGSFAITKDVTGEGEHLLVGDPGFQVTYTPEGGLPTTVTVHHGERWELDGHLPAGTVVTFVEATPLDGLPDGASWRTPRFLVDGTPVDEITIGDGSTIEVVLENPTAVTPRIDIEKGDGAAGVITHDADTMDDGELYAPGETRDVVLVVTNTGTERLREVTLRDESVSGGDITAITWTFPDDTTAVATRDGDAWVARWADTFGQGSASFAPGAVITGVATLTVTASDAPHVDRASVSGVGIASGTTVSDEDAYNAFTGAIQVIKYDGEQDDPVVRADGAWSVPVKPLVSADQDANDAAHAVKATSEVARSVRWVVTNTGTTTLSDVTVADRTHVGPTITDISCDLSPFGGSTAYSFETSGAWHGLFPPSASFFCGGTLVLTATDAPVDHADTVAVEATVVVPEVDGDGVPTGEPRLVDGEPDLATHDDGTPYRVGDDDPYHATVPALTTPDPDPTDGPTPTPAPTSTPGDDLATTGADIAAAGGLAGLVLLLGAGLVLGARSARRRATPTGPLD</sequence>
<feature type="chain" id="PRO_5038707990" evidence="6">
    <location>
        <begin position="31"/>
        <end position="1876"/>
    </location>
</feature>
<keyword evidence="5" id="KW-0812">Transmembrane</keyword>
<proteinExistence type="predicted"/>
<feature type="domain" description="DUF5979" evidence="8">
    <location>
        <begin position="915"/>
        <end position="1018"/>
    </location>
</feature>
<evidence type="ECO:0000256" key="4">
    <source>
        <dbReference type="SAM" id="MobiDB-lite"/>
    </source>
</evidence>
<keyword evidence="3 6" id="KW-0732">Signal</keyword>
<protein>
    <submittedName>
        <fullName evidence="9">Uncharacterized protein</fullName>
    </submittedName>
</protein>
<feature type="compositionally biased region" description="Low complexity" evidence="4">
    <location>
        <begin position="1828"/>
        <end position="1837"/>
    </location>
</feature>
<evidence type="ECO:0000259" key="7">
    <source>
        <dbReference type="Pfam" id="PF17210"/>
    </source>
</evidence>
<keyword evidence="5" id="KW-1133">Transmembrane helix</keyword>